<evidence type="ECO:0000313" key="5">
    <source>
        <dbReference type="Proteomes" id="UP001163266"/>
    </source>
</evidence>
<keyword evidence="1 2" id="KW-0597">Phosphoprotein</keyword>
<keyword evidence="5" id="KW-1185">Reference proteome</keyword>
<proteinExistence type="predicted"/>
<dbReference type="Proteomes" id="UP001163266">
    <property type="component" value="Chromosome"/>
</dbReference>
<sequence length="435" mass="46239">MAVAEKGFDFAEVLADAARKMLSAGRQKGLGFAFDTCMPSGGVRGDPLDLQCGLYRLLHGAQDLLAKGFVSCHAHGRLGPRRLQATVVVAGAGVPAAPGATDEVLARLALKRMRLAEGERLVRARGRCPRTGAEISFSALGGEAFVIKFRHTLPFEREGQEPPAVDARQAGAWVIDADEAAGHVLARRLQRLGWATRTFPSPGQALARLRLLPPGHPRPALVIGIESTSVDAASLCQLVALLPQPSRCVLGVVAGSASLCQSRERLGVETHLLPFSAADLAWLTAGLSPSACTAECSRPAPLLLHERPQMLVVDDDETNRVVGAGLAETLGFEARVVADARQALDACLKAPPDIVLMDLRMPGVDGLTAARRLRELQRCGQTPPFPILAASAHAGPETWRDCREAGIDGCLPKPLFKEALKAECRRLLGQRVAHG</sequence>
<evidence type="ECO:0000256" key="2">
    <source>
        <dbReference type="PROSITE-ProRule" id="PRU00169"/>
    </source>
</evidence>
<feature type="domain" description="Response regulatory" evidence="3">
    <location>
        <begin position="309"/>
        <end position="428"/>
    </location>
</feature>
<dbReference type="PANTHER" id="PTHR45339:SF6">
    <property type="entry name" value="SENSORY HISTIDINE PROTEIN KINASE"/>
    <property type="match status" value="1"/>
</dbReference>
<gene>
    <name evidence="4" type="ORF">OMP39_07700</name>
</gene>
<dbReference type="InterPro" id="IPR001789">
    <property type="entry name" value="Sig_transdc_resp-reg_receiver"/>
</dbReference>
<name>A0ABY6MMD2_9BURK</name>
<dbReference type="EMBL" id="CP110257">
    <property type="protein sequence ID" value="UZD53594.1"/>
    <property type="molecule type" value="Genomic_DNA"/>
</dbReference>
<dbReference type="RefSeq" id="WP_264891177.1">
    <property type="nucleotide sequence ID" value="NZ_CP110257.1"/>
</dbReference>
<reference evidence="4" key="1">
    <citation type="submission" date="2022-10" db="EMBL/GenBank/DDBJ databases">
        <title>Complete genome sequence of Schlegelella aquatica LMG 23380.</title>
        <authorList>
            <person name="Musilova J."/>
            <person name="Kourilova X."/>
            <person name="Bezdicek M."/>
            <person name="Hermankova K."/>
            <person name="Obruca S."/>
            <person name="Sedlar K."/>
        </authorList>
    </citation>
    <scope>NUCLEOTIDE SEQUENCE</scope>
    <source>
        <strain evidence="4">LMG 23380</strain>
    </source>
</reference>
<accession>A0ABY6MMD2</accession>
<dbReference type="InterPro" id="IPR011006">
    <property type="entry name" value="CheY-like_superfamily"/>
</dbReference>
<evidence type="ECO:0000256" key="1">
    <source>
        <dbReference type="ARBA" id="ARBA00022553"/>
    </source>
</evidence>
<evidence type="ECO:0000313" key="4">
    <source>
        <dbReference type="EMBL" id="UZD53594.1"/>
    </source>
</evidence>
<dbReference type="CDD" id="cd17546">
    <property type="entry name" value="REC_hyHK_CKI1_RcsC-like"/>
    <property type="match status" value="1"/>
</dbReference>
<organism evidence="4 5">
    <name type="scientific">Caldimonas aquatica</name>
    <dbReference type="NCBI Taxonomy" id="376175"/>
    <lineage>
        <taxon>Bacteria</taxon>
        <taxon>Pseudomonadati</taxon>
        <taxon>Pseudomonadota</taxon>
        <taxon>Betaproteobacteria</taxon>
        <taxon>Burkholderiales</taxon>
        <taxon>Sphaerotilaceae</taxon>
        <taxon>Caldimonas</taxon>
    </lineage>
</organism>
<dbReference type="PROSITE" id="PS50110">
    <property type="entry name" value="RESPONSE_REGULATORY"/>
    <property type="match status" value="1"/>
</dbReference>
<dbReference type="PANTHER" id="PTHR45339">
    <property type="entry name" value="HYBRID SIGNAL TRANSDUCTION HISTIDINE KINASE J"/>
    <property type="match status" value="1"/>
</dbReference>
<dbReference type="SMART" id="SM00448">
    <property type="entry name" value="REC"/>
    <property type="match status" value="1"/>
</dbReference>
<dbReference type="Pfam" id="PF00072">
    <property type="entry name" value="Response_reg"/>
    <property type="match status" value="1"/>
</dbReference>
<feature type="modified residue" description="4-aspartylphosphate" evidence="2">
    <location>
        <position position="358"/>
    </location>
</feature>
<evidence type="ECO:0000259" key="3">
    <source>
        <dbReference type="PROSITE" id="PS50110"/>
    </source>
</evidence>
<dbReference type="Gene3D" id="3.40.50.2300">
    <property type="match status" value="1"/>
</dbReference>
<protein>
    <submittedName>
        <fullName evidence="4">Response regulator</fullName>
    </submittedName>
</protein>
<dbReference type="SUPFAM" id="SSF52172">
    <property type="entry name" value="CheY-like"/>
    <property type="match status" value="1"/>
</dbReference>